<protein>
    <submittedName>
        <fullName evidence="1">Uncharacterized protein</fullName>
    </submittedName>
</protein>
<dbReference type="RefSeq" id="WP_025831310.1">
    <property type="nucleotide sequence ID" value="NZ_FQZN01000012.1"/>
</dbReference>
<proteinExistence type="predicted"/>
<gene>
    <name evidence="1" type="ORF">SAMN05444350_11285</name>
</gene>
<name>A0A1M6FKQ4_9BACE</name>
<organism evidence="1 2">
    <name type="scientific">Bacteroides stercorirosoris</name>
    <dbReference type="NCBI Taxonomy" id="871324"/>
    <lineage>
        <taxon>Bacteria</taxon>
        <taxon>Pseudomonadati</taxon>
        <taxon>Bacteroidota</taxon>
        <taxon>Bacteroidia</taxon>
        <taxon>Bacteroidales</taxon>
        <taxon>Bacteroidaceae</taxon>
        <taxon>Bacteroides</taxon>
    </lineage>
</organism>
<dbReference type="EMBL" id="FQZN01000012">
    <property type="protein sequence ID" value="SHI98255.1"/>
    <property type="molecule type" value="Genomic_DNA"/>
</dbReference>
<sequence length="364" mass="41077">MRKEVISGITVEYPDEISFCFNPVVINVSGYTGASVVMTVIDIQSEGKHEEKRAMFGATCFFDVSFYMQSAFDMINFNEVDYSISGAQDSKLGRLFSVELDFYDTPGTLADSFQFNVFVIWGAMKIGERYNGDRVFTWFKNFPFSVGMYTAGSSSINVIADGISLAPIVVNERKVHNLMLKEINAENELVFNLPGSSTGANVFDNTFDFTFMALMNVASNVRLLVDNSDEGVYLRWINRHGFYCYWLFKRGDESRQVTNDGEFIRNNMQDYSYVNGYHGGTGRKQKKTEENTLLVCAPLVDSDMYDFLFQLALSPVVDMYMGFGSDIDCWMGVNVSVGTYNKTRAVLQDFVATIVLPETRVQSL</sequence>
<evidence type="ECO:0000313" key="1">
    <source>
        <dbReference type="EMBL" id="SHI98255.1"/>
    </source>
</evidence>
<dbReference type="GeneID" id="92712304"/>
<dbReference type="Proteomes" id="UP000184192">
    <property type="component" value="Unassembled WGS sequence"/>
</dbReference>
<keyword evidence="2" id="KW-1185">Reference proteome</keyword>
<reference evidence="2" key="1">
    <citation type="submission" date="2016-11" db="EMBL/GenBank/DDBJ databases">
        <authorList>
            <person name="Varghese N."/>
            <person name="Submissions S."/>
        </authorList>
    </citation>
    <scope>NUCLEOTIDE SEQUENCE [LARGE SCALE GENOMIC DNA]</scope>
    <source>
        <strain evidence="2">DSM 26884</strain>
    </source>
</reference>
<accession>A0A1M6FKQ4</accession>
<evidence type="ECO:0000313" key="2">
    <source>
        <dbReference type="Proteomes" id="UP000184192"/>
    </source>
</evidence>
<dbReference type="AlphaFoldDB" id="A0A1M6FKQ4"/>
<dbReference type="eggNOG" id="ENOG5032SR9">
    <property type="taxonomic scope" value="Bacteria"/>
</dbReference>